<proteinExistence type="predicted"/>
<reference evidence="5" key="1">
    <citation type="submission" date="2024-07" db="EMBL/GenBank/DDBJ databases">
        <title>Two chromosome-level genome assemblies of Korean endemic species Abeliophyllum distichum and Forsythia ovata (Oleaceae).</title>
        <authorList>
            <person name="Jang H."/>
        </authorList>
    </citation>
    <scope>NUCLEOTIDE SEQUENCE [LARGE SCALE GENOMIC DNA]</scope>
</reference>
<dbReference type="EMBL" id="JBFOLJ010000003">
    <property type="protein sequence ID" value="KAL2550832.1"/>
    <property type="molecule type" value="Genomic_DNA"/>
</dbReference>
<protein>
    <recommendedName>
        <fullName evidence="3">DUF7725 domain-containing protein</fullName>
    </recommendedName>
</protein>
<gene>
    <name evidence="4" type="ORF">Fot_12362</name>
</gene>
<evidence type="ECO:0000256" key="2">
    <source>
        <dbReference type="SAM" id="MobiDB-lite"/>
    </source>
</evidence>
<feature type="region of interest" description="Disordered" evidence="2">
    <location>
        <begin position="872"/>
        <end position="913"/>
    </location>
</feature>
<dbReference type="Proteomes" id="UP001604277">
    <property type="component" value="Unassembled WGS sequence"/>
</dbReference>
<feature type="coiled-coil region" evidence="1">
    <location>
        <begin position="171"/>
        <end position="278"/>
    </location>
</feature>
<evidence type="ECO:0000259" key="3">
    <source>
        <dbReference type="Pfam" id="PF24851"/>
    </source>
</evidence>
<feature type="compositionally biased region" description="Polar residues" evidence="2">
    <location>
        <begin position="872"/>
        <end position="887"/>
    </location>
</feature>
<dbReference type="AlphaFoldDB" id="A0ABD1WMR3"/>
<accession>A0ABD1WMR3</accession>
<dbReference type="InterPro" id="IPR056142">
    <property type="entry name" value="DUF7725"/>
</dbReference>
<keyword evidence="1" id="KW-0175">Coiled coil</keyword>
<dbReference type="Pfam" id="PF24851">
    <property type="entry name" value="DUF7725"/>
    <property type="match status" value="1"/>
</dbReference>
<organism evidence="4 5">
    <name type="scientific">Forsythia ovata</name>
    <dbReference type="NCBI Taxonomy" id="205694"/>
    <lineage>
        <taxon>Eukaryota</taxon>
        <taxon>Viridiplantae</taxon>
        <taxon>Streptophyta</taxon>
        <taxon>Embryophyta</taxon>
        <taxon>Tracheophyta</taxon>
        <taxon>Spermatophyta</taxon>
        <taxon>Magnoliopsida</taxon>
        <taxon>eudicotyledons</taxon>
        <taxon>Gunneridae</taxon>
        <taxon>Pentapetalae</taxon>
        <taxon>asterids</taxon>
        <taxon>lamiids</taxon>
        <taxon>Lamiales</taxon>
        <taxon>Oleaceae</taxon>
        <taxon>Forsythieae</taxon>
        <taxon>Forsythia</taxon>
    </lineage>
</organism>
<feature type="compositionally biased region" description="Polar residues" evidence="2">
    <location>
        <begin position="376"/>
        <end position="414"/>
    </location>
</feature>
<feature type="domain" description="DUF7725" evidence="3">
    <location>
        <begin position="671"/>
        <end position="740"/>
    </location>
</feature>
<keyword evidence="5" id="KW-1185">Reference proteome</keyword>
<name>A0ABD1WMR3_9LAMI</name>
<comment type="caution">
    <text evidence="4">The sequence shown here is derived from an EMBL/GenBank/DDBJ whole genome shotgun (WGS) entry which is preliminary data.</text>
</comment>
<evidence type="ECO:0000313" key="4">
    <source>
        <dbReference type="EMBL" id="KAL2550832.1"/>
    </source>
</evidence>
<feature type="compositionally biased region" description="Polar residues" evidence="2">
    <location>
        <begin position="357"/>
        <end position="369"/>
    </location>
</feature>
<feature type="region of interest" description="Disordered" evidence="2">
    <location>
        <begin position="353"/>
        <end position="414"/>
    </location>
</feature>
<evidence type="ECO:0000313" key="5">
    <source>
        <dbReference type="Proteomes" id="UP001604277"/>
    </source>
</evidence>
<dbReference type="PANTHER" id="PTHR35766:SF1">
    <property type="entry name" value="OS08G0543600 PROTEIN"/>
    <property type="match status" value="1"/>
</dbReference>
<sequence>MKAKIVKWEMFREKIPNINDLPVKNQEPLELYSFTKDTSDYAWYSTRMEVAAGDAAARGVSLPMSSSSRKECRFVSVQSHRNSANEGMERLNLGQCDERLIYEVQQQIEPADLDFCSIPVDGRLGGDILLQRFHAITKQREELLHMEIELRAQIIARSEVMRMQNNFDARIKEHANANVKLQDQLHEKEQKIHELERKTEEKERELHAIRLDNESAWAKEDLLMEQSQELQSYRRERGNSEAEKAQLIKQIHDLQEHIQDKELRFMELQEQNRIAQETILLKDEQLREAQSWMTRAQEMDALRSTANHSLQAEVRERTEQFNQLWFGCQRQLGEMERLHLHVQQLQVELANVREKSGSNSDGSCVSQTGLKDVSDVGQSNGSQVNGNLTPLENSGSLQRENAESTSSFPSGGNTSMQIEHVQAVPFSPAPSLLGMPTYLPPGQMNALQPLVMHQHGLPHNSVPSHVTHSLLHSVPAMSSLQHWQNHLAASDGQRTPSQDQYLQTEQNLLSIDANYDYEASMNGQVLHANYLDANISQGMKPVSVAPSPNEEGQVLESIDKSYAVDAQTQQSLQQISSQFQEALRLDSLENNNETKETNINPVVDHTLENKSLMIEQPNSMNDASSTKAPNHAVNFSETIVNTASDSVRTDAIVSTAQKSIHEVEKPVDSSLLDERSLLACIFRTIGSGGRIRISSTLPNRLGKMLAPLHWHDYKKKYGKLEDFVASHPELFVIGEDYIQLLEGAQEIIAATAAVAKVTAAASSSYSALLPSVAVTPMAQPNRLKKASSLESISATADKKIFNEFGASRPANIAADKPPQFLSTMQNKNLNGFSFDVGGGVSNIKILSKPKDRVELNGSETRSDPSVLLTVGNGTNLDRNDFSQSKGTSLGRPGASLVGKQQGRATGFASSFGR</sequence>
<dbReference type="PANTHER" id="PTHR35766">
    <property type="entry name" value="OS08G0543600 PROTEIN"/>
    <property type="match status" value="1"/>
</dbReference>
<evidence type="ECO:0000256" key="1">
    <source>
        <dbReference type="SAM" id="Coils"/>
    </source>
</evidence>